<evidence type="ECO:0000256" key="6">
    <source>
        <dbReference type="ARBA" id="ARBA00022729"/>
    </source>
</evidence>
<keyword evidence="9 15" id="KW-0067">ATP-binding</keyword>
<dbReference type="PROSITE" id="PS50011">
    <property type="entry name" value="PROTEIN_KINASE_DOM"/>
    <property type="match status" value="1"/>
</dbReference>
<evidence type="ECO:0000256" key="7">
    <source>
        <dbReference type="ARBA" id="ARBA00022741"/>
    </source>
</evidence>
<reference evidence="21" key="2">
    <citation type="submission" date="2025-08" db="UniProtKB">
        <authorList>
            <consortium name="RefSeq"/>
        </authorList>
    </citation>
    <scope>IDENTIFICATION</scope>
</reference>
<dbReference type="Gene3D" id="1.10.510.10">
    <property type="entry name" value="Transferase(Phosphotransferase) domain 1"/>
    <property type="match status" value="1"/>
</dbReference>
<dbReference type="Pfam" id="PF14380">
    <property type="entry name" value="WAK_assoc"/>
    <property type="match status" value="1"/>
</dbReference>
<dbReference type="EC" id="2.7.11.1" evidence="2"/>
<evidence type="ECO:0000313" key="20">
    <source>
        <dbReference type="Proteomes" id="UP000694886"/>
    </source>
</evidence>
<dbReference type="PROSITE" id="PS00107">
    <property type="entry name" value="PROTEIN_KINASE_ATP"/>
    <property type="match status" value="1"/>
</dbReference>
<evidence type="ECO:0000256" key="14">
    <source>
        <dbReference type="ARBA" id="ARBA00048679"/>
    </source>
</evidence>
<dbReference type="Gene3D" id="3.30.200.20">
    <property type="entry name" value="Phosphorylase Kinase, domain 1"/>
    <property type="match status" value="1"/>
</dbReference>
<evidence type="ECO:0000256" key="17">
    <source>
        <dbReference type="SAM" id="Phobius"/>
    </source>
</evidence>
<evidence type="ECO:0000313" key="21">
    <source>
        <dbReference type="RefSeq" id="XP_017971599.1"/>
    </source>
</evidence>
<evidence type="ECO:0000256" key="16">
    <source>
        <dbReference type="SAM" id="MobiDB-lite"/>
    </source>
</evidence>
<comment type="catalytic activity">
    <reaction evidence="14">
        <text>L-seryl-[protein] + ATP = O-phospho-L-seryl-[protein] + ADP + H(+)</text>
        <dbReference type="Rhea" id="RHEA:17989"/>
        <dbReference type="Rhea" id="RHEA-COMP:9863"/>
        <dbReference type="Rhea" id="RHEA-COMP:11604"/>
        <dbReference type="ChEBI" id="CHEBI:15378"/>
        <dbReference type="ChEBI" id="CHEBI:29999"/>
        <dbReference type="ChEBI" id="CHEBI:30616"/>
        <dbReference type="ChEBI" id="CHEBI:83421"/>
        <dbReference type="ChEBI" id="CHEBI:456216"/>
        <dbReference type="EC" id="2.7.11.1"/>
    </reaction>
</comment>
<evidence type="ECO:0000256" key="8">
    <source>
        <dbReference type="ARBA" id="ARBA00022777"/>
    </source>
</evidence>
<dbReference type="InterPro" id="IPR032872">
    <property type="entry name" value="WAK_assoc_C"/>
</dbReference>
<dbReference type="InterPro" id="IPR000719">
    <property type="entry name" value="Prot_kinase_dom"/>
</dbReference>
<feature type="domain" description="Protein kinase" evidence="19">
    <location>
        <begin position="324"/>
        <end position="611"/>
    </location>
</feature>
<dbReference type="KEGG" id="tcc:18609188"/>
<protein>
    <recommendedName>
        <fullName evidence="2">non-specific serine/threonine protein kinase</fullName>
        <ecNumber evidence="2">2.7.11.1</ecNumber>
    </recommendedName>
</protein>
<name>A0AB32VZ77_THECC</name>
<dbReference type="GO" id="GO:0016020">
    <property type="term" value="C:membrane"/>
    <property type="evidence" value="ECO:0007669"/>
    <property type="project" value="UniProtKB-SubCell"/>
</dbReference>
<dbReference type="FunFam" id="1.10.510.10:FF:000590">
    <property type="entry name" value="PR5-like receptor kinase"/>
    <property type="match status" value="1"/>
</dbReference>
<dbReference type="GeneID" id="18609188"/>
<dbReference type="InterPro" id="IPR045874">
    <property type="entry name" value="LRK10/LRL21-25-like"/>
</dbReference>
<keyword evidence="12" id="KW-0325">Glycoprotein</keyword>
<evidence type="ECO:0000256" key="3">
    <source>
        <dbReference type="ARBA" id="ARBA00022527"/>
    </source>
</evidence>
<keyword evidence="7 15" id="KW-0547">Nucleotide-binding</keyword>
<dbReference type="InterPro" id="IPR025287">
    <property type="entry name" value="WAK_GUB"/>
</dbReference>
<evidence type="ECO:0000256" key="9">
    <source>
        <dbReference type="ARBA" id="ARBA00022840"/>
    </source>
</evidence>
<dbReference type="SUPFAM" id="SSF56112">
    <property type="entry name" value="Protein kinase-like (PK-like)"/>
    <property type="match status" value="1"/>
</dbReference>
<organism evidence="20 21">
    <name type="scientific">Theobroma cacao</name>
    <name type="common">Cacao</name>
    <name type="synonym">Cocoa</name>
    <dbReference type="NCBI Taxonomy" id="3641"/>
    <lineage>
        <taxon>Eukaryota</taxon>
        <taxon>Viridiplantae</taxon>
        <taxon>Streptophyta</taxon>
        <taxon>Embryophyta</taxon>
        <taxon>Tracheophyta</taxon>
        <taxon>Spermatophyta</taxon>
        <taxon>Magnoliopsida</taxon>
        <taxon>eudicotyledons</taxon>
        <taxon>Gunneridae</taxon>
        <taxon>Pentapetalae</taxon>
        <taxon>rosids</taxon>
        <taxon>malvids</taxon>
        <taxon>Malvales</taxon>
        <taxon>Malvaceae</taxon>
        <taxon>Byttnerioideae</taxon>
        <taxon>Theobroma</taxon>
    </lineage>
</organism>
<evidence type="ECO:0000256" key="15">
    <source>
        <dbReference type="PROSITE-ProRule" id="PRU10141"/>
    </source>
</evidence>
<keyword evidence="3" id="KW-0723">Serine/threonine-protein kinase</keyword>
<dbReference type="PANTHER" id="PTHR27009">
    <property type="entry name" value="RUST RESISTANCE KINASE LR10-RELATED"/>
    <property type="match status" value="1"/>
</dbReference>
<comment type="subcellular location">
    <subcellularLocation>
        <location evidence="1">Membrane</location>
        <topology evidence="1">Single-pass type I membrane protein</topology>
    </subcellularLocation>
</comment>
<evidence type="ECO:0000256" key="5">
    <source>
        <dbReference type="ARBA" id="ARBA00022692"/>
    </source>
</evidence>
<evidence type="ECO:0000256" key="12">
    <source>
        <dbReference type="ARBA" id="ARBA00023180"/>
    </source>
</evidence>
<dbReference type="InterPro" id="IPR008271">
    <property type="entry name" value="Ser/Thr_kinase_AS"/>
</dbReference>
<evidence type="ECO:0000256" key="2">
    <source>
        <dbReference type="ARBA" id="ARBA00012513"/>
    </source>
</evidence>
<dbReference type="SMART" id="SM00220">
    <property type="entry name" value="S_TKc"/>
    <property type="match status" value="1"/>
</dbReference>
<keyword evidence="8" id="KW-0418">Kinase</keyword>
<keyword evidence="4" id="KW-0808">Transferase</keyword>
<keyword evidence="10 17" id="KW-1133">Transmembrane helix</keyword>
<sequence length="628" mass="70987">MRFKLSFLSLMNIYILIFFFVLRKSLAVDENFTVCSEPSTCGRHNIKFPFFIQERRCGYPAFNISCRNSTDPILSLPDGDYIIHDIFYQNQSFQVSKAVAFDRDAVCSHSIPNISIPEDWLSLAPNQAEIFLLFNCNLTVPSTWELSQHKVNCSAENETNATLALFNNDPKLNFASKYCNKTVLAPVAFYEGEQGVESMLNRGFVLKWIASDCSICEASGGKCGFDYSTYHFKCFCPDRPHAWHCTPGNSTGFTIKVAAASSIAGIVVLIILAFCFIKKFSSEDSMFNRKTKTEADKKIEAFLKDNVFLAPKRYRHSDIKKITNSFQYKLGQGGYGDVYRGKLLDGRHVAVKILKKSQRNGEEFMNEVASISRTSHVNVVTLLGFCFEGRRRALIYEFVPNGSLEKFIFQEKAGHRQLEWETLYQIAVGIARGLQYLHRGCKTRILHFDIKPHNILLDADFCPKISDFGLAKLCPEKESAISMTGARGTAGYIAPEVFSRNFGRVSHKSDVYSYGMMILETVGGRKNINVEVDRTSEIYFPHWIHDRIELDEELGLQGIIDGDDQERVRKMIIVSLWCIQTDPSNRPPMSRVVEMMEGNIDSLNIPPKPFLSSPPTSPDANSTSRLIA</sequence>
<dbReference type="InterPro" id="IPR011009">
    <property type="entry name" value="Kinase-like_dom_sf"/>
</dbReference>
<feature type="binding site" evidence="15">
    <location>
        <position position="352"/>
    </location>
    <ligand>
        <name>ATP</name>
        <dbReference type="ChEBI" id="CHEBI:30616"/>
    </ligand>
</feature>
<reference evidence="20" key="1">
    <citation type="journal article" date="1997" name="Nucleic Acids Res.">
        <title>tRNAscan-SE: a program for improved detection of transfer RNA genes in genomic sequence.</title>
        <authorList>
            <person name="Lowe T.M."/>
            <person name="Eddy S.R."/>
        </authorList>
    </citation>
    <scope>NUCLEOTIDE SEQUENCE [LARGE SCALE GENOMIC DNA]</scope>
    <source>
        <strain evidence="20">r\B97-61/B2</strain>
    </source>
</reference>
<dbReference type="InterPro" id="IPR017441">
    <property type="entry name" value="Protein_kinase_ATP_BS"/>
</dbReference>
<dbReference type="Pfam" id="PF07714">
    <property type="entry name" value="PK_Tyr_Ser-Thr"/>
    <property type="match status" value="1"/>
</dbReference>
<feature type="compositionally biased region" description="Polar residues" evidence="16">
    <location>
        <begin position="618"/>
        <end position="628"/>
    </location>
</feature>
<feature type="signal peptide" evidence="18">
    <location>
        <begin position="1"/>
        <end position="27"/>
    </location>
</feature>
<feature type="chain" id="PRO_5044266000" description="non-specific serine/threonine protein kinase" evidence="18">
    <location>
        <begin position="28"/>
        <end position="628"/>
    </location>
</feature>
<dbReference type="CDD" id="cd14066">
    <property type="entry name" value="STKc_IRAK"/>
    <property type="match status" value="1"/>
</dbReference>
<evidence type="ECO:0000256" key="13">
    <source>
        <dbReference type="ARBA" id="ARBA00047899"/>
    </source>
</evidence>
<dbReference type="Pfam" id="PF13947">
    <property type="entry name" value="GUB_WAK_bind"/>
    <property type="match status" value="1"/>
</dbReference>
<feature type="region of interest" description="Disordered" evidence="16">
    <location>
        <begin position="604"/>
        <end position="628"/>
    </location>
</feature>
<evidence type="ECO:0000256" key="1">
    <source>
        <dbReference type="ARBA" id="ARBA00004479"/>
    </source>
</evidence>
<keyword evidence="5 17" id="KW-0812">Transmembrane</keyword>
<dbReference type="InterPro" id="IPR001245">
    <property type="entry name" value="Ser-Thr/Tyr_kinase_cat_dom"/>
</dbReference>
<evidence type="ECO:0000256" key="4">
    <source>
        <dbReference type="ARBA" id="ARBA00022679"/>
    </source>
</evidence>
<dbReference type="FunFam" id="3.30.200.20:FF:000178">
    <property type="entry name" value="serine/threonine-protein kinase PBS1-like"/>
    <property type="match status" value="1"/>
</dbReference>
<evidence type="ECO:0000256" key="10">
    <source>
        <dbReference type="ARBA" id="ARBA00022989"/>
    </source>
</evidence>
<dbReference type="GO" id="GO:0030247">
    <property type="term" value="F:polysaccharide binding"/>
    <property type="evidence" value="ECO:0007669"/>
    <property type="project" value="InterPro"/>
</dbReference>
<feature type="transmembrane region" description="Helical" evidence="17">
    <location>
        <begin position="257"/>
        <end position="277"/>
    </location>
</feature>
<dbReference type="AlphaFoldDB" id="A0AB32VZ77"/>
<accession>A0AB32VZ77</accession>
<evidence type="ECO:0000256" key="18">
    <source>
        <dbReference type="SAM" id="SignalP"/>
    </source>
</evidence>
<keyword evidence="6 18" id="KW-0732">Signal</keyword>
<dbReference type="GO" id="GO:0004674">
    <property type="term" value="F:protein serine/threonine kinase activity"/>
    <property type="evidence" value="ECO:0007669"/>
    <property type="project" value="UniProtKB-KW"/>
</dbReference>
<dbReference type="PROSITE" id="PS00108">
    <property type="entry name" value="PROTEIN_KINASE_ST"/>
    <property type="match status" value="1"/>
</dbReference>
<proteinExistence type="predicted"/>
<gene>
    <name evidence="21" type="primary">LOC18609188</name>
</gene>
<evidence type="ECO:0000256" key="11">
    <source>
        <dbReference type="ARBA" id="ARBA00023136"/>
    </source>
</evidence>
<comment type="catalytic activity">
    <reaction evidence="13">
        <text>L-threonyl-[protein] + ATP = O-phospho-L-threonyl-[protein] + ADP + H(+)</text>
        <dbReference type="Rhea" id="RHEA:46608"/>
        <dbReference type="Rhea" id="RHEA-COMP:11060"/>
        <dbReference type="Rhea" id="RHEA-COMP:11605"/>
        <dbReference type="ChEBI" id="CHEBI:15378"/>
        <dbReference type="ChEBI" id="CHEBI:30013"/>
        <dbReference type="ChEBI" id="CHEBI:30616"/>
        <dbReference type="ChEBI" id="CHEBI:61977"/>
        <dbReference type="ChEBI" id="CHEBI:456216"/>
        <dbReference type="EC" id="2.7.11.1"/>
    </reaction>
</comment>
<keyword evidence="11 17" id="KW-0472">Membrane</keyword>
<dbReference type="Proteomes" id="UP000694886">
    <property type="component" value="Chromosome 2"/>
</dbReference>
<dbReference type="GO" id="GO:0005524">
    <property type="term" value="F:ATP binding"/>
    <property type="evidence" value="ECO:0007669"/>
    <property type="project" value="UniProtKB-UniRule"/>
</dbReference>
<dbReference type="RefSeq" id="XP_017971599.1">
    <property type="nucleotide sequence ID" value="XM_018116110.1"/>
</dbReference>
<dbReference type="Gramene" id="Tc02v2_t019460.1">
    <property type="protein sequence ID" value="Tc02v2_p019460.1"/>
    <property type="gene ID" value="Tc02v2_g019460"/>
</dbReference>
<evidence type="ECO:0000259" key="19">
    <source>
        <dbReference type="PROSITE" id="PS50011"/>
    </source>
</evidence>